<evidence type="ECO:0000313" key="1">
    <source>
        <dbReference type="EMBL" id="SVE03015.1"/>
    </source>
</evidence>
<accession>A0A383A705</accession>
<organism evidence="1">
    <name type="scientific">marine metagenome</name>
    <dbReference type="NCBI Taxonomy" id="408172"/>
    <lineage>
        <taxon>unclassified sequences</taxon>
        <taxon>metagenomes</taxon>
        <taxon>ecological metagenomes</taxon>
    </lineage>
</organism>
<dbReference type="EMBL" id="UINC01189363">
    <property type="protein sequence ID" value="SVE03015.1"/>
    <property type="molecule type" value="Genomic_DNA"/>
</dbReference>
<sequence>MVLKRPNLIKRKADLEYISKKTKLSTDRASVLTEEPQDFHLLIDQLSLKRHYIKDLKKVSFSLLFKLKLFKNAQNFDFKIEEKAYVADTVCKYFNPRNKGRKKELSLTTDSTEKSALVAFCLLSLFFQDFHKEMGEYVPHGFKNWEDYITKGLSSGKSINIELSKHVREWMEIIQKTKKEIDRHEY</sequence>
<name>A0A383A705_9ZZZZ</name>
<protein>
    <submittedName>
        <fullName evidence="1">Uncharacterized protein</fullName>
    </submittedName>
</protein>
<proteinExistence type="predicted"/>
<gene>
    <name evidence="1" type="ORF">METZ01_LOCUS455869</name>
</gene>
<reference evidence="1" key="1">
    <citation type="submission" date="2018-05" db="EMBL/GenBank/DDBJ databases">
        <authorList>
            <person name="Lanie J.A."/>
            <person name="Ng W.-L."/>
            <person name="Kazmierczak K.M."/>
            <person name="Andrzejewski T.M."/>
            <person name="Davidsen T.M."/>
            <person name="Wayne K.J."/>
            <person name="Tettelin H."/>
            <person name="Glass J.I."/>
            <person name="Rusch D."/>
            <person name="Podicherti R."/>
            <person name="Tsui H.-C.T."/>
            <person name="Winkler M.E."/>
        </authorList>
    </citation>
    <scope>NUCLEOTIDE SEQUENCE</scope>
</reference>
<dbReference type="AlphaFoldDB" id="A0A383A705"/>